<evidence type="ECO:0000313" key="2">
    <source>
        <dbReference type="Proteomes" id="UP000234667"/>
    </source>
</evidence>
<feature type="non-terminal residue" evidence="1">
    <location>
        <position position="32"/>
    </location>
</feature>
<dbReference type="InterPro" id="IPR029044">
    <property type="entry name" value="Nucleotide-diphossugar_trans"/>
</dbReference>
<reference evidence="1 2" key="1">
    <citation type="submission" date="2017-11" db="EMBL/GenBank/DDBJ databases">
        <authorList>
            <person name="Han C.G."/>
        </authorList>
    </citation>
    <scope>NUCLEOTIDE SEQUENCE [LARGE SCALE GENOMIC DNA]</scope>
    <source>
        <strain evidence="1 2">A10</strain>
    </source>
</reference>
<dbReference type="Proteomes" id="UP000234667">
    <property type="component" value="Unassembled WGS sequence"/>
</dbReference>
<name>A0A2J5NWX0_9ENTR</name>
<proteinExistence type="predicted"/>
<protein>
    <submittedName>
        <fullName evidence="1">Glycosyl transferase family 2</fullName>
    </submittedName>
</protein>
<organism evidence="1 2">
    <name type="scientific">Klebsiella michiganensis</name>
    <dbReference type="NCBI Taxonomy" id="1134687"/>
    <lineage>
        <taxon>Bacteria</taxon>
        <taxon>Pseudomonadati</taxon>
        <taxon>Pseudomonadota</taxon>
        <taxon>Gammaproteobacteria</taxon>
        <taxon>Enterobacterales</taxon>
        <taxon>Enterobacteriaceae</taxon>
        <taxon>Klebsiella/Raoultella group</taxon>
        <taxon>Klebsiella</taxon>
    </lineage>
</organism>
<dbReference type="AlphaFoldDB" id="A0A2J5NWX0"/>
<dbReference type="Gene3D" id="3.90.550.10">
    <property type="entry name" value="Spore Coat Polysaccharide Biosynthesis Protein SpsA, Chain A"/>
    <property type="match status" value="1"/>
</dbReference>
<sequence>MYVNDPKVSIYISTYNRLEKLKRAINSVFAQD</sequence>
<evidence type="ECO:0000313" key="1">
    <source>
        <dbReference type="EMBL" id="PLO58077.1"/>
    </source>
</evidence>
<reference evidence="1 2" key="2">
    <citation type="submission" date="2018-01" db="EMBL/GenBank/DDBJ databases">
        <title>Genomic study of Klebsiella pneumoniae.</title>
        <authorList>
            <person name="Yang Y."/>
            <person name="Bicalho R."/>
        </authorList>
    </citation>
    <scope>NUCLEOTIDE SEQUENCE [LARGE SCALE GENOMIC DNA]</scope>
    <source>
        <strain evidence="1 2">A10</strain>
    </source>
</reference>
<dbReference type="EMBL" id="PIDR01002055">
    <property type="protein sequence ID" value="PLO58077.1"/>
    <property type="molecule type" value="Genomic_DNA"/>
</dbReference>
<dbReference type="GO" id="GO:0016740">
    <property type="term" value="F:transferase activity"/>
    <property type="evidence" value="ECO:0007669"/>
    <property type="project" value="UniProtKB-KW"/>
</dbReference>
<gene>
    <name evidence="1" type="ORF">CWN49_35565</name>
</gene>
<dbReference type="SUPFAM" id="SSF53448">
    <property type="entry name" value="Nucleotide-diphospho-sugar transferases"/>
    <property type="match status" value="1"/>
</dbReference>
<accession>A0A2J5NWX0</accession>
<comment type="caution">
    <text evidence="1">The sequence shown here is derived from an EMBL/GenBank/DDBJ whole genome shotgun (WGS) entry which is preliminary data.</text>
</comment>
<keyword evidence="1" id="KW-0808">Transferase</keyword>